<accession>A0A1M5T1Y4</accession>
<dbReference type="GO" id="GO:0022857">
    <property type="term" value="F:transmembrane transporter activity"/>
    <property type="evidence" value="ECO:0007669"/>
    <property type="project" value="InterPro"/>
</dbReference>
<dbReference type="PROSITE" id="PS50850">
    <property type="entry name" value="MFS"/>
    <property type="match status" value="1"/>
</dbReference>
<feature type="transmembrane region" description="Helical" evidence="4">
    <location>
        <begin position="392"/>
        <end position="412"/>
    </location>
</feature>
<keyword evidence="1 4" id="KW-0812">Transmembrane</keyword>
<keyword evidence="7" id="KW-1185">Reference proteome</keyword>
<dbReference type="Pfam" id="PF07690">
    <property type="entry name" value="MFS_1"/>
    <property type="match status" value="1"/>
</dbReference>
<evidence type="ECO:0000256" key="1">
    <source>
        <dbReference type="ARBA" id="ARBA00022692"/>
    </source>
</evidence>
<feature type="transmembrane region" description="Helical" evidence="4">
    <location>
        <begin position="231"/>
        <end position="248"/>
    </location>
</feature>
<feature type="transmembrane region" description="Helical" evidence="4">
    <location>
        <begin position="102"/>
        <end position="120"/>
    </location>
</feature>
<evidence type="ECO:0000259" key="5">
    <source>
        <dbReference type="PROSITE" id="PS50850"/>
    </source>
</evidence>
<sequence length="420" mass="47152">MEKPKYSKLFLLGFGFFGISIVWPLYNAYVPIFLKDFSLSSTSIGFVMTIDNIFAIFMLPLIGVLSDQTRTKFGRRMPYILIGAPLAGLFFALIPVVREMHLLWFMMLNIIFMNFFMALFRSPVIALMPDITPSKYRSQANGIINFMGGLGALLAYFVGKPLYDKHYALPFWLGALIMVIALILVVIFIKEDDKYKVKIGEKVKIGNVFNKSFNELSKNLKEVFVSKEKSLLMMLLSILFWFIGYNALETFFTSYAKFRVGIGESTGALILGFFSLTFMLFSIPAGFIGAKIGRKKTMTIGLFVVISITILTMVSVLVINEARLLTYIMFLLFALGGIGWGMVNVNSLPTIVDMTVEEKVGGYTGLYYFFSMSANIIAPPLAGYFIDKVGYDSLIVFSTVSFIIATITLQYVKKGDVKRT</sequence>
<dbReference type="InterPro" id="IPR036259">
    <property type="entry name" value="MFS_trans_sf"/>
</dbReference>
<feature type="transmembrane region" description="Helical" evidence="4">
    <location>
        <begin position="325"/>
        <end position="345"/>
    </location>
</feature>
<keyword evidence="2 4" id="KW-1133">Transmembrane helix</keyword>
<dbReference type="OrthoDB" id="9764596at2"/>
<feature type="transmembrane region" description="Helical" evidence="4">
    <location>
        <begin position="9"/>
        <end position="26"/>
    </location>
</feature>
<dbReference type="AlphaFoldDB" id="A0A1M5T1Y4"/>
<reference evidence="7" key="1">
    <citation type="submission" date="2016-11" db="EMBL/GenBank/DDBJ databases">
        <authorList>
            <person name="Varghese N."/>
            <person name="Submissions S."/>
        </authorList>
    </citation>
    <scope>NUCLEOTIDE SEQUENCE [LARGE SCALE GENOMIC DNA]</scope>
    <source>
        <strain evidence="7">DSM 15807</strain>
    </source>
</reference>
<dbReference type="CDD" id="cd17313">
    <property type="entry name" value="MFS_SLC45_SUC"/>
    <property type="match status" value="1"/>
</dbReference>
<feature type="transmembrane region" description="Helical" evidence="4">
    <location>
        <begin position="46"/>
        <end position="65"/>
    </location>
</feature>
<dbReference type="InterPro" id="IPR020846">
    <property type="entry name" value="MFS_dom"/>
</dbReference>
<feature type="transmembrane region" description="Helical" evidence="4">
    <location>
        <begin position="140"/>
        <end position="159"/>
    </location>
</feature>
<dbReference type="Gene3D" id="1.20.1250.20">
    <property type="entry name" value="MFS general substrate transporter like domains"/>
    <property type="match status" value="2"/>
</dbReference>
<gene>
    <name evidence="6" type="ORF">SAMN02745199_1126</name>
</gene>
<feature type="transmembrane region" description="Helical" evidence="4">
    <location>
        <begin position="171"/>
        <end position="189"/>
    </location>
</feature>
<dbReference type="SUPFAM" id="SSF103473">
    <property type="entry name" value="MFS general substrate transporter"/>
    <property type="match status" value="1"/>
</dbReference>
<feature type="transmembrane region" description="Helical" evidence="4">
    <location>
        <begin position="77"/>
        <end position="96"/>
    </location>
</feature>
<evidence type="ECO:0000313" key="7">
    <source>
        <dbReference type="Proteomes" id="UP000242592"/>
    </source>
</evidence>
<dbReference type="PANTHER" id="PTHR23528:SF1">
    <property type="entry name" value="MAJOR FACILITATOR SUPERFAMILY (MFS) PROFILE DOMAIN-CONTAINING PROTEIN"/>
    <property type="match status" value="1"/>
</dbReference>
<evidence type="ECO:0000313" key="6">
    <source>
        <dbReference type="EMBL" id="SHH44789.1"/>
    </source>
</evidence>
<proteinExistence type="predicted"/>
<dbReference type="EMBL" id="FQXN01000004">
    <property type="protein sequence ID" value="SHH44789.1"/>
    <property type="molecule type" value="Genomic_DNA"/>
</dbReference>
<protein>
    <submittedName>
        <fullName evidence="6">Na+/melibiose symporter</fullName>
    </submittedName>
</protein>
<feature type="domain" description="Major facilitator superfamily (MFS) profile" evidence="5">
    <location>
        <begin position="8"/>
        <end position="416"/>
    </location>
</feature>
<feature type="transmembrane region" description="Helical" evidence="4">
    <location>
        <begin position="300"/>
        <end position="319"/>
    </location>
</feature>
<feature type="transmembrane region" description="Helical" evidence="4">
    <location>
        <begin position="268"/>
        <end position="288"/>
    </location>
</feature>
<dbReference type="InterPro" id="IPR011701">
    <property type="entry name" value="MFS"/>
</dbReference>
<name>A0A1M5T1Y4_9BACT</name>
<dbReference type="Proteomes" id="UP000242592">
    <property type="component" value="Unassembled WGS sequence"/>
</dbReference>
<keyword evidence="3 4" id="KW-0472">Membrane</keyword>
<evidence type="ECO:0000256" key="4">
    <source>
        <dbReference type="SAM" id="Phobius"/>
    </source>
</evidence>
<dbReference type="RefSeq" id="WP_073073092.1">
    <property type="nucleotide sequence ID" value="NZ_FQXN01000004.1"/>
</dbReference>
<organism evidence="6 7">
    <name type="scientific">Thermosipho atlanticus DSM 15807</name>
    <dbReference type="NCBI Taxonomy" id="1123380"/>
    <lineage>
        <taxon>Bacteria</taxon>
        <taxon>Thermotogati</taxon>
        <taxon>Thermotogota</taxon>
        <taxon>Thermotogae</taxon>
        <taxon>Thermotogales</taxon>
        <taxon>Fervidobacteriaceae</taxon>
        <taxon>Thermosipho</taxon>
    </lineage>
</organism>
<evidence type="ECO:0000256" key="3">
    <source>
        <dbReference type="ARBA" id="ARBA00023136"/>
    </source>
</evidence>
<feature type="transmembrane region" description="Helical" evidence="4">
    <location>
        <begin position="366"/>
        <end position="386"/>
    </location>
</feature>
<dbReference type="PANTHER" id="PTHR23528">
    <property type="match status" value="1"/>
</dbReference>
<evidence type="ECO:0000256" key="2">
    <source>
        <dbReference type="ARBA" id="ARBA00022989"/>
    </source>
</evidence>
<dbReference type="STRING" id="1123380.SAMN02745199_1126"/>